<dbReference type="NCBIfam" id="NF041770">
    <property type="entry name" value="CFI_box_CTERM"/>
    <property type="match status" value="1"/>
</dbReference>
<name>C0BW73_9FIRM</name>
<evidence type="ECO:0000313" key="2">
    <source>
        <dbReference type="Proteomes" id="UP000004893"/>
    </source>
</evidence>
<gene>
    <name evidence="1" type="ORF">CLOHYLEM_03977</name>
</gene>
<protein>
    <submittedName>
        <fullName evidence="1">Uncharacterized protein</fullName>
    </submittedName>
</protein>
<proteinExistence type="predicted"/>
<dbReference type="AlphaFoldDB" id="C0BW73"/>
<dbReference type="HOGENOM" id="CLU_1097482_0_0_9"/>
<reference evidence="1" key="1">
    <citation type="submission" date="2009-02" db="EMBL/GenBank/DDBJ databases">
        <authorList>
            <person name="Fulton L."/>
            <person name="Clifton S."/>
            <person name="Fulton B."/>
            <person name="Xu J."/>
            <person name="Minx P."/>
            <person name="Pepin K.H."/>
            <person name="Johnson M."/>
            <person name="Bhonagiri V."/>
            <person name="Nash W.E."/>
            <person name="Mardis E.R."/>
            <person name="Wilson R.K."/>
        </authorList>
    </citation>
    <scope>NUCLEOTIDE SEQUENCE [LARGE SCALE GENOMIC DNA]</scope>
    <source>
        <strain evidence="1">DSM 15053</strain>
    </source>
</reference>
<accession>C0BW73</accession>
<keyword evidence="2" id="KW-1185">Reference proteome</keyword>
<comment type="caution">
    <text evidence="1">The sequence shown here is derived from an EMBL/GenBank/DDBJ whole genome shotgun (WGS) entry which is preliminary data.</text>
</comment>
<dbReference type="STRING" id="553973.CLOHYLEM_03977"/>
<organism evidence="1 2">
    <name type="scientific">[Clostridium] hylemonae DSM 15053</name>
    <dbReference type="NCBI Taxonomy" id="553973"/>
    <lineage>
        <taxon>Bacteria</taxon>
        <taxon>Bacillati</taxon>
        <taxon>Bacillota</taxon>
        <taxon>Clostridia</taxon>
        <taxon>Lachnospirales</taxon>
        <taxon>Lachnospiraceae</taxon>
    </lineage>
</organism>
<dbReference type="Proteomes" id="UP000004893">
    <property type="component" value="Unassembled WGS sequence"/>
</dbReference>
<evidence type="ECO:0000313" key="1">
    <source>
        <dbReference type="EMBL" id="EEG75811.1"/>
    </source>
</evidence>
<dbReference type="InterPro" id="IPR049886">
    <property type="entry name" value="CFI_box_CTERM_dom"/>
</dbReference>
<reference evidence="1" key="2">
    <citation type="submission" date="2013-06" db="EMBL/GenBank/DDBJ databases">
        <title>Draft genome sequence of Clostridium hylemonae (DSM 15053).</title>
        <authorList>
            <person name="Sudarsanam P."/>
            <person name="Ley R."/>
            <person name="Guruge J."/>
            <person name="Turnbaugh P.J."/>
            <person name="Mahowald M."/>
            <person name="Liep D."/>
            <person name="Gordon J."/>
        </authorList>
    </citation>
    <scope>NUCLEOTIDE SEQUENCE</scope>
    <source>
        <strain evidence="1">DSM 15053</strain>
    </source>
</reference>
<sequence>MMDEVCAGTKDNALLCRQWRRHMEQTKQELIQLFEEMLTQIKHFKRKTYEGIFKDCYDKYKGTVAAVARLCEEAPEDEREAVAAELALVIPDYAFEKMQALSKGKKERFSVDYNMNMAVYVVPMLTYTHNEYCEKIASKMVEAWNEKGVTTLTLGQSSYDDIAGGFKKGFCFITTAVCEQQDKPDDCYELRTLRAYRDDYMMSTEDGKALVEEYYDIAPGIVQIINMQKDAEHIYEALYRDCLAPCISCIEAGEKERCKELYTRMVRGLQKKYLYS</sequence>
<dbReference type="EMBL" id="ABYI02000003">
    <property type="protein sequence ID" value="EEG75811.1"/>
    <property type="molecule type" value="Genomic_DNA"/>
</dbReference>
<dbReference type="eggNOG" id="ENOG5030E22">
    <property type="taxonomic scope" value="Bacteria"/>
</dbReference>